<dbReference type="PANTHER" id="PTHR43394">
    <property type="entry name" value="ATP-DEPENDENT PERMEASE MDL1, MITOCHONDRIAL"/>
    <property type="match status" value="1"/>
</dbReference>
<gene>
    <name evidence="11" type="ORF">SAMN05216544_0285</name>
</gene>
<comment type="subcellular location">
    <subcellularLocation>
        <location evidence="1">Cell membrane</location>
        <topology evidence="1">Multi-pass membrane protein</topology>
    </subcellularLocation>
</comment>
<dbReference type="InterPro" id="IPR011527">
    <property type="entry name" value="ABC1_TM_dom"/>
</dbReference>
<dbReference type="InterPro" id="IPR003439">
    <property type="entry name" value="ABC_transporter-like_ATP-bd"/>
</dbReference>
<evidence type="ECO:0000313" key="11">
    <source>
        <dbReference type="EMBL" id="SDM44860.1"/>
    </source>
</evidence>
<evidence type="ECO:0000256" key="8">
    <source>
        <dbReference type="SAM" id="Phobius"/>
    </source>
</evidence>
<evidence type="ECO:0000256" key="3">
    <source>
        <dbReference type="ARBA" id="ARBA00022692"/>
    </source>
</evidence>
<dbReference type="SUPFAM" id="SSF90123">
    <property type="entry name" value="ABC transporter transmembrane region"/>
    <property type="match status" value="1"/>
</dbReference>
<dbReference type="GO" id="GO:0016887">
    <property type="term" value="F:ATP hydrolysis activity"/>
    <property type="evidence" value="ECO:0007669"/>
    <property type="project" value="InterPro"/>
</dbReference>
<evidence type="ECO:0000259" key="9">
    <source>
        <dbReference type="PROSITE" id="PS50893"/>
    </source>
</evidence>
<dbReference type="GO" id="GO:0015421">
    <property type="term" value="F:ABC-type oligopeptide transporter activity"/>
    <property type="evidence" value="ECO:0007669"/>
    <property type="project" value="TreeGrafter"/>
</dbReference>
<dbReference type="InterPro" id="IPR027417">
    <property type="entry name" value="P-loop_NTPase"/>
</dbReference>
<dbReference type="FunFam" id="3.40.50.300:FF:000287">
    <property type="entry name" value="Multidrug ABC transporter ATP-binding protein"/>
    <property type="match status" value="1"/>
</dbReference>
<dbReference type="PROSITE" id="PS50893">
    <property type="entry name" value="ABC_TRANSPORTER_2"/>
    <property type="match status" value="1"/>
</dbReference>
<feature type="domain" description="ABC transporter" evidence="9">
    <location>
        <begin position="366"/>
        <end position="600"/>
    </location>
</feature>
<dbReference type="Pfam" id="PF00005">
    <property type="entry name" value="ABC_tran"/>
    <property type="match status" value="1"/>
</dbReference>
<dbReference type="OrthoDB" id="9762778at2"/>
<evidence type="ECO:0000256" key="4">
    <source>
        <dbReference type="ARBA" id="ARBA00022741"/>
    </source>
</evidence>
<dbReference type="PROSITE" id="PS50929">
    <property type="entry name" value="ABC_TM1F"/>
    <property type="match status" value="1"/>
</dbReference>
<keyword evidence="3 8" id="KW-0812">Transmembrane</keyword>
<keyword evidence="4" id="KW-0547">Nucleotide-binding</keyword>
<dbReference type="Gene3D" id="1.20.1560.10">
    <property type="entry name" value="ABC transporter type 1, transmembrane domain"/>
    <property type="match status" value="1"/>
</dbReference>
<feature type="transmembrane region" description="Helical" evidence="8">
    <location>
        <begin position="309"/>
        <end position="328"/>
    </location>
</feature>
<dbReference type="AlphaFoldDB" id="A0A1G9TB33"/>
<dbReference type="SUPFAM" id="SSF52540">
    <property type="entry name" value="P-loop containing nucleoside triphosphate hydrolases"/>
    <property type="match status" value="1"/>
</dbReference>
<evidence type="ECO:0000256" key="2">
    <source>
        <dbReference type="ARBA" id="ARBA00022448"/>
    </source>
</evidence>
<reference evidence="12" key="1">
    <citation type="submission" date="2016-10" db="EMBL/GenBank/DDBJ databases">
        <authorList>
            <person name="Varghese N."/>
            <person name="Submissions S."/>
        </authorList>
    </citation>
    <scope>NUCLEOTIDE SEQUENCE [LARGE SCALE GENOMIC DNA]</scope>
    <source>
        <strain evidence="12">M83</strain>
    </source>
</reference>
<name>A0A1G9TB33_9FIRM</name>
<dbReference type="Pfam" id="PF00664">
    <property type="entry name" value="ABC_membrane"/>
    <property type="match status" value="1"/>
</dbReference>
<feature type="transmembrane region" description="Helical" evidence="8">
    <location>
        <begin position="277"/>
        <end position="297"/>
    </location>
</feature>
<dbReference type="GO" id="GO:0005524">
    <property type="term" value="F:ATP binding"/>
    <property type="evidence" value="ECO:0007669"/>
    <property type="project" value="UniProtKB-KW"/>
</dbReference>
<dbReference type="Proteomes" id="UP000187651">
    <property type="component" value="Unassembled WGS sequence"/>
</dbReference>
<dbReference type="InterPro" id="IPR036640">
    <property type="entry name" value="ABC1_TM_sf"/>
</dbReference>
<evidence type="ECO:0000256" key="1">
    <source>
        <dbReference type="ARBA" id="ARBA00004651"/>
    </source>
</evidence>
<dbReference type="EMBL" id="FNHZ01000001">
    <property type="protein sequence ID" value="SDM44860.1"/>
    <property type="molecule type" value="Genomic_DNA"/>
</dbReference>
<feature type="transmembrane region" description="Helical" evidence="8">
    <location>
        <begin position="86"/>
        <end position="111"/>
    </location>
</feature>
<dbReference type="InterPro" id="IPR017871">
    <property type="entry name" value="ABC_transporter-like_CS"/>
</dbReference>
<accession>A0A1G9TB33</accession>
<keyword evidence="7 8" id="KW-0472">Membrane</keyword>
<keyword evidence="12" id="KW-1185">Reference proteome</keyword>
<keyword evidence="6 8" id="KW-1133">Transmembrane helix</keyword>
<dbReference type="SMART" id="SM00382">
    <property type="entry name" value="AAA"/>
    <property type="match status" value="1"/>
</dbReference>
<organism evidence="11 12">
    <name type="scientific">Lachnospira pectinoschiza</name>
    <dbReference type="NCBI Taxonomy" id="28052"/>
    <lineage>
        <taxon>Bacteria</taxon>
        <taxon>Bacillati</taxon>
        <taxon>Bacillota</taxon>
        <taxon>Clostridia</taxon>
        <taxon>Lachnospirales</taxon>
        <taxon>Lachnospiraceae</taxon>
        <taxon>Lachnospira</taxon>
    </lineage>
</organism>
<feature type="transmembrane region" description="Helical" evidence="8">
    <location>
        <begin position="163"/>
        <end position="181"/>
    </location>
</feature>
<evidence type="ECO:0000256" key="5">
    <source>
        <dbReference type="ARBA" id="ARBA00022840"/>
    </source>
</evidence>
<dbReference type="PANTHER" id="PTHR43394:SF1">
    <property type="entry name" value="ATP-BINDING CASSETTE SUB-FAMILY B MEMBER 10, MITOCHONDRIAL"/>
    <property type="match status" value="1"/>
</dbReference>
<evidence type="ECO:0000313" key="12">
    <source>
        <dbReference type="Proteomes" id="UP000187651"/>
    </source>
</evidence>
<dbReference type="InterPro" id="IPR039421">
    <property type="entry name" value="Type_1_exporter"/>
</dbReference>
<evidence type="ECO:0000256" key="6">
    <source>
        <dbReference type="ARBA" id="ARBA00022989"/>
    </source>
</evidence>
<proteinExistence type="predicted"/>
<feature type="domain" description="ABC transmembrane type-1" evidence="10">
    <location>
        <begin position="42"/>
        <end position="331"/>
    </location>
</feature>
<dbReference type="InterPro" id="IPR003593">
    <property type="entry name" value="AAA+_ATPase"/>
</dbReference>
<dbReference type="CDD" id="cd07346">
    <property type="entry name" value="ABC_6TM_exporters"/>
    <property type="match status" value="1"/>
</dbReference>
<dbReference type="PROSITE" id="PS00211">
    <property type="entry name" value="ABC_TRANSPORTER_1"/>
    <property type="match status" value="1"/>
</dbReference>
<dbReference type="GO" id="GO:0005886">
    <property type="term" value="C:plasma membrane"/>
    <property type="evidence" value="ECO:0007669"/>
    <property type="project" value="UniProtKB-SubCell"/>
</dbReference>
<protein>
    <submittedName>
        <fullName evidence="11">ATP-binding cassette, subfamily B</fullName>
    </submittedName>
</protein>
<feature type="transmembrane region" description="Helical" evidence="8">
    <location>
        <begin position="187"/>
        <end position="205"/>
    </location>
</feature>
<keyword evidence="5 11" id="KW-0067">ATP-binding</keyword>
<dbReference type="RefSeq" id="WP_074520580.1">
    <property type="nucleotide sequence ID" value="NZ_FNHZ01000001.1"/>
</dbReference>
<feature type="transmembrane region" description="Helical" evidence="8">
    <location>
        <begin position="39"/>
        <end position="66"/>
    </location>
</feature>
<keyword evidence="2" id="KW-0813">Transport</keyword>
<evidence type="ECO:0000256" key="7">
    <source>
        <dbReference type="ARBA" id="ARBA00023136"/>
    </source>
</evidence>
<evidence type="ECO:0000259" key="10">
    <source>
        <dbReference type="PROSITE" id="PS50929"/>
    </source>
</evidence>
<sequence length="613" mass="68225">MDNVELSGIQTEKKALPKEEAKQKTGLARLMELAMYKKACMLTAMLMSFLSTIASFIPYLAIYMVIKEIVRVYPNISELDKSAMGQYAVLAVAGVLINLIFYTISVALAHVAAYGTLYQLKIDFIEHITKLPLGFFYKSGTGKLREILDNNIESIEGFIAHDLTNMVSAFTAPLIMLVMIFAVDFRFGIAAFLGIIIAFMGYGMTQKQELTNKLMKDYQEALQDMGNAATEYVRGITVVKAFKQTAQSFHRLNDAIKRYMAAVIPYSLSQENMTATLTTLLSAMYLVLIPVGILIGQHTGNYRSYASSFIFYLIFVPAIGNILMKLIYAMANAANIAGNVDLIDEVLMESEIKDSGKNLSPKGHEIEFKNVTFSYDDKKQVLNNISFKAMENKVTAIVGSSGGGKSTIASLIPRFYDPKDGEILIGGVNIKDMKMEKLMDEVSFVFQDNFLFETSILENIRMGRKDATVEEVKAAAKAARCDEFIEKLPNGYDSIYGAKGTKLSGGQIQRIAIARAIVKNAPILVLDEATSFSDAENEYLIQQALNELMKNKTVIMIAHRLSTIMNAHNILVVEDGKIIESGKFNELLEKNGRFYKLWENYNAANVWKLKGRA</sequence>
<dbReference type="Gene3D" id="3.40.50.300">
    <property type="entry name" value="P-loop containing nucleotide triphosphate hydrolases"/>
    <property type="match status" value="1"/>
</dbReference>